<accession>A0ABD5B5B9</accession>
<dbReference type="RefSeq" id="WP_078781255.1">
    <property type="nucleotide sequence ID" value="NZ_CP040516.1"/>
</dbReference>
<comment type="caution">
    <text evidence="2">The sequence shown here is derived from an EMBL/GenBank/DDBJ whole genome shotgun (WGS) entry which is preliminary data.</text>
</comment>
<reference evidence="2 3" key="1">
    <citation type="submission" date="2023-06" db="EMBL/GenBank/DDBJ databases">
        <title>Nosocomial Elizabethkingia miricola genome.</title>
        <authorList>
            <person name="Morgado S."/>
            <person name="Fonseca E."/>
            <person name="Freitas F."/>
            <person name="Vicente A.C."/>
        </authorList>
    </citation>
    <scope>NUCLEOTIDE SEQUENCE [LARGE SCALE GENOMIC DNA]</scope>
    <source>
        <strain evidence="2 3">EM15</strain>
    </source>
</reference>
<sequence>MKKRRIYYISRFILFSSVGLLYVYRKFFFQNILQTKPDDRFKVKLLIDLLGKRAERDKFNDLIALAKSNSPEFLILFKELYPQFIYRLKELDPKVRSSELSFCAMAYLNFSSKDIAEYTFVTVRAVQIRKNRLRKKYNIPSDEDFNSWMRKLKE</sequence>
<dbReference type="AlphaFoldDB" id="A0ABD5B5B9"/>
<evidence type="ECO:0000313" key="2">
    <source>
        <dbReference type="EMBL" id="MDQ8748589.1"/>
    </source>
</evidence>
<evidence type="ECO:0000313" key="3">
    <source>
        <dbReference type="Proteomes" id="UP001239265"/>
    </source>
</evidence>
<organism evidence="2 3">
    <name type="scientific">Elizabethkingia miricola</name>
    <name type="common">Chryseobacterium miricola</name>
    <dbReference type="NCBI Taxonomy" id="172045"/>
    <lineage>
        <taxon>Bacteria</taxon>
        <taxon>Pseudomonadati</taxon>
        <taxon>Bacteroidota</taxon>
        <taxon>Flavobacteriia</taxon>
        <taxon>Flavobacteriales</taxon>
        <taxon>Weeksellaceae</taxon>
        <taxon>Elizabethkingia</taxon>
    </lineage>
</organism>
<dbReference type="InterPro" id="IPR016032">
    <property type="entry name" value="Sig_transdc_resp-reg_C-effctor"/>
</dbReference>
<keyword evidence="1" id="KW-0812">Transmembrane</keyword>
<keyword evidence="1" id="KW-1133">Transmembrane helix</keyword>
<dbReference type="Proteomes" id="UP001239265">
    <property type="component" value="Unassembled WGS sequence"/>
</dbReference>
<gene>
    <name evidence="2" type="ORF">QT385_08065</name>
</gene>
<feature type="transmembrane region" description="Helical" evidence="1">
    <location>
        <begin position="6"/>
        <end position="24"/>
    </location>
</feature>
<protein>
    <recommendedName>
        <fullName evidence="4">HTH luxR-type domain-containing protein</fullName>
    </recommendedName>
</protein>
<name>A0ABD5B5B9_ELIMR</name>
<proteinExistence type="predicted"/>
<evidence type="ECO:0008006" key="4">
    <source>
        <dbReference type="Google" id="ProtNLM"/>
    </source>
</evidence>
<keyword evidence="1" id="KW-0472">Membrane</keyword>
<evidence type="ECO:0000256" key="1">
    <source>
        <dbReference type="SAM" id="Phobius"/>
    </source>
</evidence>
<dbReference type="EMBL" id="JAUCQJ010000002">
    <property type="protein sequence ID" value="MDQ8748589.1"/>
    <property type="molecule type" value="Genomic_DNA"/>
</dbReference>
<dbReference type="SUPFAM" id="SSF46894">
    <property type="entry name" value="C-terminal effector domain of the bipartite response regulators"/>
    <property type="match status" value="1"/>
</dbReference>